<comment type="caution">
    <text evidence="9">The sequence shown here is derived from an EMBL/GenBank/DDBJ whole genome shotgun (WGS) entry which is preliminary data.</text>
</comment>
<evidence type="ECO:0000256" key="6">
    <source>
        <dbReference type="ARBA" id="ARBA00023136"/>
    </source>
</evidence>
<comment type="subcellular location">
    <subcellularLocation>
        <location evidence="1 7">Cell membrane</location>
        <topology evidence="1 7">Multi-pass membrane protein</topology>
    </subcellularLocation>
</comment>
<dbReference type="PANTHER" id="PTHR43163:SF6">
    <property type="entry name" value="DIPEPTIDE TRANSPORT SYSTEM PERMEASE PROTEIN DPPB-RELATED"/>
    <property type="match status" value="1"/>
</dbReference>
<evidence type="ECO:0000259" key="8">
    <source>
        <dbReference type="PROSITE" id="PS50928"/>
    </source>
</evidence>
<gene>
    <name evidence="9" type="ORF">ACFPL4_36155</name>
</gene>
<evidence type="ECO:0000256" key="5">
    <source>
        <dbReference type="ARBA" id="ARBA00022989"/>
    </source>
</evidence>
<dbReference type="EMBL" id="JBHSJE010000023">
    <property type="protein sequence ID" value="MFC4983688.1"/>
    <property type="molecule type" value="Genomic_DNA"/>
</dbReference>
<dbReference type="InterPro" id="IPR045621">
    <property type="entry name" value="BPD_transp_1_N"/>
</dbReference>
<evidence type="ECO:0000256" key="3">
    <source>
        <dbReference type="ARBA" id="ARBA00022475"/>
    </source>
</evidence>
<dbReference type="PANTHER" id="PTHR43163">
    <property type="entry name" value="DIPEPTIDE TRANSPORT SYSTEM PERMEASE PROTEIN DPPB-RELATED"/>
    <property type="match status" value="1"/>
</dbReference>
<evidence type="ECO:0000256" key="1">
    <source>
        <dbReference type="ARBA" id="ARBA00004651"/>
    </source>
</evidence>
<feature type="transmembrane region" description="Helical" evidence="7">
    <location>
        <begin position="136"/>
        <end position="158"/>
    </location>
</feature>
<dbReference type="Pfam" id="PF19300">
    <property type="entry name" value="BPD_transp_1_N"/>
    <property type="match status" value="1"/>
</dbReference>
<keyword evidence="2 7" id="KW-0813">Transport</keyword>
<proteinExistence type="inferred from homology"/>
<dbReference type="Pfam" id="PF00528">
    <property type="entry name" value="BPD_transp_1"/>
    <property type="match status" value="1"/>
</dbReference>
<feature type="transmembrane region" description="Helical" evidence="7">
    <location>
        <begin position="104"/>
        <end position="124"/>
    </location>
</feature>
<dbReference type="InterPro" id="IPR035906">
    <property type="entry name" value="MetI-like_sf"/>
</dbReference>
<dbReference type="Gene3D" id="1.10.3720.10">
    <property type="entry name" value="MetI-like"/>
    <property type="match status" value="1"/>
</dbReference>
<evidence type="ECO:0000256" key="7">
    <source>
        <dbReference type="RuleBase" id="RU363032"/>
    </source>
</evidence>
<dbReference type="Proteomes" id="UP001595908">
    <property type="component" value="Unassembled WGS sequence"/>
</dbReference>
<dbReference type="SUPFAM" id="SSF161098">
    <property type="entry name" value="MetI-like"/>
    <property type="match status" value="1"/>
</dbReference>
<dbReference type="RefSeq" id="WP_033305886.1">
    <property type="nucleotide sequence ID" value="NZ_JBHSJE010000023.1"/>
</dbReference>
<protein>
    <submittedName>
        <fullName evidence="9">ABC transporter permease</fullName>
    </submittedName>
</protein>
<organism evidence="9 10">
    <name type="scientific">Streptomyces atroolivaceus</name>
    <dbReference type="NCBI Taxonomy" id="66869"/>
    <lineage>
        <taxon>Bacteria</taxon>
        <taxon>Bacillati</taxon>
        <taxon>Actinomycetota</taxon>
        <taxon>Actinomycetes</taxon>
        <taxon>Kitasatosporales</taxon>
        <taxon>Streptomycetaceae</taxon>
        <taxon>Streptomyces</taxon>
    </lineage>
</organism>
<feature type="transmembrane region" description="Helical" evidence="7">
    <location>
        <begin position="170"/>
        <end position="189"/>
    </location>
</feature>
<evidence type="ECO:0000313" key="9">
    <source>
        <dbReference type="EMBL" id="MFC4983688.1"/>
    </source>
</evidence>
<keyword evidence="5 7" id="KW-1133">Transmembrane helix</keyword>
<comment type="similarity">
    <text evidence="7">Belongs to the binding-protein-dependent transport system permease family.</text>
</comment>
<dbReference type="GeneID" id="31237682"/>
<evidence type="ECO:0000313" key="10">
    <source>
        <dbReference type="Proteomes" id="UP001595908"/>
    </source>
</evidence>
<dbReference type="CDD" id="cd06261">
    <property type="entry name" value="TM_PBP2"/>
    <property type="match status" value="1"/>
</dbReference>
<keyword evidence="4 7" id="KW-0812">Transmembrane</keyword>
<evidence type="ECO:0000256" key="4">
    <source>
        <dbReference type="ARBA" id="ARBA00022692"/>
    </source>
</evidence>
<keyword evidence="10" id="KW-1185">Reference proteome</keyword>
<feature type="transmembrane region" description="Helical" evidence="7">
    <location>
        <begin position="274"/>
        <end position="297"/>
    </location>
</feature>
<keyword evidence="6 7" id="KW-0472">Membrane</keyword>
<sequence length="310" mass="33308">MLPLRWFARRLLLAATVVFGAANAVFFAFRLLPGDPVRSMLGSTNPTPELVEQVRHELALDEPLAVQYGRFMRRLFTGDLGESFQLQQPVGEVIGDQLWPTVQLATAAFALALLAAVTLAVLTAHRPRVRRIVSTLELVAASTPAFWTGMLLLALLSFRWKWFPAMGGSGAVGLVLPAVTLAAGLVGVFSQVLREEMERALEQPFVLTARARGSGETAIRLRHALRHGLIPLVTLAGWAMGALFGGAVVVESVFSRQGLGQVTAGAVAGRDLPVVTGMVLVSALAFALINLAVDVLYRIVDPRIDERSIG</sequence>
<keyword evidence="3" id="KW-1003">Cell membrane</keyword>
<reference evidence="10" key="1">
    <citation type="journal article" date="2019" name="Int. J. Syst. Evol. Microbiol.">
        <title>The Global Catalogue of Microorganisms (GCM) 10K type strain sequencing project: providing services to taxonomists for standard genome sequencing and annotation.</title>
        <authorList>
            <consortium name="The Broad Institute Genomics Platform"/>
            <consortium name="The Broad Institute Genome Sequencing Center for Infectious Disease"/>
            <person name="Wu L."/>
            <person name="Ma J."/>
        </authorList>
    </citation>
    <scope>NUCLEOTIDE SEQUENCE [LARGE SCALE GENOMIC DNA]</scope>
    <source>
        <strain evidence="10">ICMP 257</strain>
    </source>
</reference>
<accession>A0ABV9VJB0</accession>
<evidence type="ECO:0000256" key="2">
    <source>
        <dbReference type="ARBA" id="ARBA00022448"/>
    </source>
</evidence>
<feature type="domain" description="ABC transmembrane type-1" evidence="8">
    <location>
        <begin position="98"/>
        <end position="297"/>
    </location>
</feature>
<name>A0ABV9VJB0_STRAZ</name>
<feature type="transmembrane region" description="Helical" evidence="7">
    <location>
        <begin position="229"/>
        <end position="254"/>
    </location>
</feature>
<dbReference type="InterPro" id="IPR000515">
    <property type="entry name" value="MetI-like"/>
</dbReference>
<dbReference type="PROSITE" id="PS50928">
    <property type="entry name" value="ABC_TM1"/>
    <property type="match status" value="1"/>
</dbReference>